<evidence type="ECO:0000259" key="6">
    <source>
        <dbReference type="Pfam" id="PF00933"/>
    </source>
</evidence>
<dbReference type="InterPro" id="IPR050226">
    <property type="entry name" value="NagZ_Beta-hexosaminidase"/>
</dbReference>
<dbReference type="OrthoDB" id="9805821at2"/>
<sequence>MNLRQQVGQLIIAGIEGPQLTALERAWLRLIQPGGVILFRRNIEGAAQVVNLLRESADITPVAQFRCIDLEGGLVDRLRDLIAPMPSAAAVFATGRSTNYVKHGRLIGKEARALGFNITFAPVLDLALPASEAVMRTRVVADDPQDVIAYADGFLDGLAQEHVLGCGKHFPGLGGGTLDSHHAMPVIDRSWNELWDNDLAVFHSLARKLPMIMVAHAAYSLVKDKKPASISPYWISDVLRKKIGFKGLILSDDMEMGGILTQTSIEEAAVQTIAAGTDIVEICRDPSLVLRAYESLLAEAERSAAFRRRIETSCRRVLSCKRRNLTSPLPKIPSDAAISRLRLAVEKFAKDVAA</sequence>
<dbReference type="PANTHER" id="PTHR30480:SF13">
    <property type="entry name" value="BETA-HEXOSAMINIDASE"/>
    <property type="match status" value="1"/>
</dbReference>
<dbReference type="GO" id="GO:0004563">
    <property type="term" value="F:beta-N-acetylhexosaminidase activity"/>
    <property type="evidence" value="ECO:0007669"/>
    <property type="project" value="UniProtKB-EC"/>
</dbReference>
<reference evidence="7 8" key="1">
    <citation type="submission" date="2020-08" db="EMBL/GenBank/DDBJ databases">
        <title>Genomic Encyclopedia of Type Strains, Phase IV (KMG-IV): sequencing the most valuable type-strain genomes for metagenomic binning, comparative biology and taxonomic classification.</title>
        <authorList>
            <person name="Goeker M."/>
        </authorList>
    </citation>
    <scope>NUCLEOTIDE SEQUENCE [LARGE SCALE GENOMIC DNA]</scope>
    <source>
        <strain evidence="7 8">DSM 103733</strain>
    </source>
</reference>
<dbReference type="AlphaFoldDB" id="A0A841JPT6"/>
<keyword evidence="5 7" id="KW-0326">Glycosidase</keyword>
<accession>A0A841JPT6</accession>
<dbReference type="GO" id="GO:0009254">
    <property type="term" value="P:peptidoglycan turnover"/>
    <property type="evidence" value="ECO:0007669"/>
    <property type="project" value="TreeGrafter"/>
</dbReference>
<gene>
    <name evidence="7" type="ORF">HNQ77_001300</name>
</gene>
<protein>
    <recommendedName>
        <fullName evidence="3">beta-N-acetylhexosaminidase</fullName>
        <ecNumber evidence="3">3.2.1.52</ecNumber>
    </recommendedName>
</protein>
<dbReference type="EMBL" id="JACHEK010000002">
    <property type="protein sequence ID" value="MBB6143356.1"/>
    <property type="molecule type" value="Genomic_DNA"/>
</dbReference>
<dbReference type="InterPro" id="IPR001764">
    <property type="entry name" value="Glyco_hydro_3_N"/>
</dbReference>
<evidence type="ECO:0000256" key="5">
    <source>
        <dbReference type="ARBA" id="ARBA00023295"/>
    </source>
</evidence>
<dbReference type="GO" id="GO:0005975">
    <property type="term" value="P:carbohydrate metabolic process"/>
    <property type="evidence" value="ECO:0007669"/>
    <property type="project" value="InterPro"/>
</dbReference>
<keyword evidence="8" id="KW-1185">Reference proteome</keyword>
<comment type="similarity">
    <text evidence="2">Belongs to the glycosyl hydrolase 3 family.</text>
</comment>
<name>A0A841JPT6_9BACT</name>
<dbReference type="NCBIfam" id="NF003740">
    <property type="entry name" value="PRK05337.1"/>
    <property type="match status" value="1"/>
</dbReference>
<dbReference type="SUPFAM" id="SSF51445">
    <property type="entry name" value="(Trans)glycosidases"/>
    <property type="match status" value="1"/>
</dbReference>
<evidence type="ECO:0000256" key="2">
    <source>
        <dbReference type="ARBA" id="ARBA00005336"/>
    </source>
</evidence>
<comment type="catalytic activity">
    <reaction evidence="1">
        <text>Hydrolysis of terminal non-reducing N-acetyl-D-hexosamine residues in N-acetyl-beta-D-hexosaminides.</text>
        <dbReference type="EC" id="3.2.1.52"/>
    </reaction>
</comment>
<comment type="caution">
    <text evidence="7">The sequence shown here is derived from an EMBL/GenBank/DDBJ whole genome shotgun (WGS) entry which is preliminary data.</text>
</comment>
<dbReference type="Gene3D" id="3.20.20.300">
    <property type="entry name" value="Glycoside hydrolase, family 3, N-terminal domain"/>
    <property type="match status" value="1"/>
</dbReference>
<organism evidence="7 8">
    <name type="scientific">Silvibacterium bohemicum</name>
    <dbReference type="NCBI Taxonomy" id="1577686"/>
    <lineage>
        <taxon>Bacteria</taxon>
        <taxon>Pseudomonadati</taxon>
        <taxon>Acidobacteriota</taxon>
        <taxon>Terriglobia</taxon>
        <taxon>Terriglobales</taxon>
        <taxon>Acidobacteriaceae</taxon>
        <taxon>Silvibacterium</taxon>
    </lineage>
</organism>
<dbReference type="InterPro" id="IPR017853">
    <property type="entry name" value="GH"/>
</dbReference>
<evidence type="ECO:0000256" key="1">
    <source>
        <dbReference type="ARBA" id="ARBA00001231"/>
    </source>
</evidence>
<dbReference type="EC" id="3.2.1.52" evidence="3"/>
<dbReference type="InterPro" id="IPR036962">
    <property type="entry name" value="Glyco_hydro_3_N_sf"/>
</dbReference>
<dbReference type="PANTHER" id="PTHR30480">
    <property type="entry name" value="BETA-HEXOSAMINIDASE-RELATED"/>
    <property type="match status" value="1"/>
</dbReference>
<evidence type="ECO:0000313" key="7">
    <source>
        <dbReference type="EMBL" id="MBB6143356.1"/>
    </source>
</evidence>
<evidence type="ECO:0000256" key="4">
    <source>
        <dbReference type="ARBA" id="ARBA00022801"/>
    </source>
</evidence>
<dbReference type="Pfam" id="PF00933">
    <property type="entry name" value="Glyco_hydro_3"/>
    <property type="match status" value="1"/>
</dbReference>
<dbReference type="RefSeq" id="WP_050062247.1">
    <property type="nucleotide sequence ID" value="NZ_JACHEK010000002.1"/>
</dbReference>
<feature type="domain" description="Glycoside hydrolase family 3 N-terminal" evidence="6">
    <location>
        <begin position="3"/>
        <end position="319"/>
    </location>
</feature>
<proteinExistence type="inferred from homology"/>
<evidence type="ECO:0000256" key="3">
    <source>
        <dbReference type="ARBA" id="ARBA00012663"/>
    </source>
</evidence>
<dbReference type="Proteomes" id="UP000538666">
    <property type="component" value="Unassembled WGS sequence"/>
</dbReference>
<keyword evidence="4 7" id="KW-0378">Hydrolase</keyword>
<evidence type="ECO:0000313" key="8">
    <source>
        <dbReference type="Proteomes" id="UP000538666"/>
    </source>
</evidence>